<dbReference type="PROSITE" id="PS50097">
    <property type="entry name" value="BTB"/>
    <property type="match status" value="1"/>
</dbReference>
<dbReference type="CTD" id="559083"/>
<evidence type="ECO:0000256" key="1">
    <source>
        <dbReference type="ARBA" id="ARBA00022441"/>
    </source>
</evidence>
<evidence type="ECO:0000313" key="4">
    <source>
        <dbReference type="RefSeq" id="XP_029022180.1"/>
    </source>
</evidence>
<dbReference type="RefSeq" id="XP_029022180.1">
    <property type="nucleotide sequence ID" value="XM_029166347.3"/>
</dbReference>
<keyword evidence="2" id="KW-0677">Repeat</keyword>
<sequence>MYTVASWRAPQSLTGKPHPLPVSEPFTRPGSADVLSGLCLIRSEATVSSEQENGPRSPSGTVSFPPACWNVLVSSSPYFRAMFCRDFPESSQARVNLKGVSPDALSGIVDYVYTGCISITMEVVLPLMQAASTLHYGGLFEACSSLLKEQLSPENCLSMMRLSEILPCESLKERARDVIYDDVIKCENLEERRPQRPQPLAAADGTST</sequence>
<dbReference type="AlphaFoldDB" id="A0A6P7NVY5"/>
<dbReference type="InterPro" id="IPR000210">
    <property type="entry name" value="BTB/POZ_dom"/>
</dbReference>
<accession>A0A6P7NVY5</accession>
<dbReference type="Pfam" id="PF00651">
    <property type="entry name" value="BTB"/>
    <property type="match status" value="1"/>
</dbReference>
<dbReference type="PANTHER" id="PTHR24412:SF462">
    <property type="entry name" value="KELCH-LIKE PROTEIN 38"/>
    <property type="match status" value="1"/>
</dbReference>
<dbReference type="InterPro" id="IPR011333">
    <property type="entry name" value="SKP1/BTB/POZ_sf"/>
</dbReference>
<keyword evidence="1" id="KW-0880">Kelch repeat</keyword>
<dbReference type="OrthoDB" id="6482909at2759"/>
<name>A0A6P7NVY5_BETSP</name>
<proteinExistence type="predicted"/>
<dbReference type="PANTHER" id="PTHR24412">
    <property type="entry name" value="KELCH PROTEIN"/>
    <property type="match status" value="1"/>
</dbReference>
<dbReference type="Gene3D" id="3.30.710.10">
    <property type="entry name" value="Potassium Channel Kv1.1, Chain A"/>
    <property type="match status" value="1"/>
</dbReference>
<keyword evidence="3" id="KW-1185">Reference proteome</keyword>
<protein>
    <submittedName>
        <fullName evidence="4">Kelch-like protein 38</fullName>
    </submittedName>
</protein>
<evidence type="ECO:0000313" key="3">
    <source>
        <dbReference type="Proteomes" id="UP000515150"/>
    </source>
</evidence>
<evidence type="ECO:0000256" key="2">
    <source>
        <dbReference type="ARBA" id="ARBA00022737"/>
    </source>
</evidence>
<organism evidence="3 4">
    <name type="scientific">Betta splendens</name>
    <name type="common">Siamese fighting fish</name>
    <dbReference type="NCBI Taxonomy" id="158456"/>
    <lineage>
        <taxon>Eukaryota</taxon>
        <taxon>Metazoa</taxon>
        <taxon>Chordata</taxon>
        <taxon>Craniata</taxon>
        <taxon>Vertebrata</taxon>
        <taxon>Euteleostomi</taxon>
        <taxon>Actinopterygii</taxon>
        <taxon>Neopterygii</taxon>
        <taxon>Teleostei</taxon>
        <taxon>Neoteleostei</taxon>
        <taxon>Acanthomorphata</taxon>
        <taxon>Anabantaria</taxon>
        <taxon>Anabantiformes</taxon>
        <taxon>Anabantoidei</taxon>
        <taxon>Osphronemidae</taxon>
        <taxon>Betta</taxon>
    </lineage>
</organism>
<reference evidence="4" key="1">
    <citation type="submission" date="2025-08" db="UniProtKB">
        <authorList>
            <consortium name="RefSeq"/>
        </authorList>
    </citation>
    <scope>IDENTIFICATION</scope>
</reference>
<dbReference type="Proteomes" id="UP000515150">
    <property type="component" value="Chromosome 11"/>
</dbReference>
<dbReference type="GeneID" id="114865323"/>
<gene>
    <name evidence="4" type="primary">klhl38a</name>
</gene>
<dbReference type="KEGG" id="bspl:114865323"/>
<dbReference type="SUPFAM" id="SSF54695">
    <property type="entry name" value="POZ domain"/>
    <property type="match status" value="1"/>
</dbReference>
<dbReference type="SMART" id="SM00225">
    <property type="entry name" value="BTB"/>
    <property type="match status" value="1"/>
</dbReference>